<sequence length="235" mass="25603">MPVSQITRGTPLMIPSQPVPNTRHPSFHDTIRPLQRDTVTSQPPPDWPGSLGPGRTCWSLDVKVSVLLVTVAGALVLILLYRVLQLRHRLRLAQAGHFLEYYGFYHAGTYTLKEPTVRRTLHANGDAANPVHPIPATPLPAPPTPTPLPVPKPPTLRQPPPLPLPSPLPPSLLPLSTSLSLPLPLPIIHTTPPSPHLSWGASSDVEVYSRIGAFRPSRLSSLSHSQVILFEHSSL</sequence>
<protein>
    <submittedName>
        <fullName evidence="1">Uncharacterized protein</fullName>
    </submittedName>
</protein>
<name>A0ACC2FAY3_DALPE</name>
<organism evidence="1 2">
    <name type="scientific">Dallia pectoralis</name>
    <name type="common">Alaska blackfish</name>
    <dbReference type="NCBI Taxonomy" id="75939"/>
    <lineage>
        <taxon>Eukaryota</taxon>
        <taxon>Metazoa</taxon>
        <taxon>Chordata</taxon>
        <taxon>Craniata</taxon>
        <taxon>Vertebrata</taxon>
        <taxon>Euteleostomi</taxon>
        <taxon>Actinopterygii</taxon>
        <taxon>Neopterygii</taxon>
        <taxon>Teleostei</taxon>
        <taxon>Protacanthopterygii</taxon>
        <taxon>Esociformes</taxon>
        <taxon>Umbridae</taxon>
        <taxon>Dallia</taxon>
    </lineage>
</organism>
<reference evidence="1" key="1">
    <citation type="submission" date="2021-05" db="EMBL/GenBank/DDBJ databases">
        <authorList>
            <person name="Pan Q."/>
            <person name="Jouanno E."/>
            <person name="Zahm M."/>
            <person name="Klopp C."/>
            <person name="Cabau C."/>
            <person name="Louis A."/>
            <person name="Berthelot C."/>
            <person name="Parey E."/>
            <person name="Roest Crollius H."/>
            <person name="Montfort J."/>
            <person name="Robinson-Rechavi M."/>
            <person name="Bouchez O."/>
            <person name="Lampietro C."/>
            <person name="Lopez Roques C."/>
            <person name="Donnadieu C."/>
            <person name="Postlethwait J."/>
            <person name="Bobe J."/>
            <person name="Dillon D."/>
            <person name="Chandos A."/>
            <person name="von Hippel F."/>
            <person name="Guiguen Y."/>
        </authorList>
    </citation>
    <scope>NUCLEOTIDE SEQUENCE</scope>
    <source>
        <strain evidence="1">YG-Jan2019</strain>
    </source>
</reference>
<proteinExistence type="predicted"/>
<dbReference type="Proteomes" id="UP001157502">
    <property type="component" value="Chromosome 31"/>
</dbReference>
<evidence type="ECO:0000313" key="2">
    <source>
        <dbReference type="Proteomes" id="UP001157502"/>
    </source>
</evidence>
<comment type="caution">
    <text evidence="1">The sequence shown here is derived from an EMBL/GenBank/DDBJ whole genome shotgun (WGS) entry which is preliminary data.</text>
</comment>
<keyword evidence="2" id="KW-1185">Reference proteome</keyword>
<dbReference type="EMBL" id="CM055758">
    <property type="protein sequence ID" value="KAJ7988489.1"/>
    <property type="molecule type" value="Genomic_DNA"/>
</dbReference>
<accession>A0ACC2FAY3</accession>
<gene>
    <name evidence="1" type="ORF">DPEC_G00324090</name>
</gene>
<evidence type="ECO:0000313" key="1">
    <source>
        <dbReference type="EMBL" id="KAJ7988489.1"/>
    </source>
</evidence>